<evidence type="ECO:0000313" key="6">
    <source>
        <dbReference type="EMBL" id="KAK2149760.1"/>
    </source>
</evidence>
<name>A0AAD9JC83_9ANNE</name>
<comment type="subcellular location">
    <subcellularLocation>
        <location evidence="1">Cytoplasm</location>
    </subcellularLocation>
</comment>
<feature type="domain" description="MIF4G" evidence="5">
    <location>
        <begin position="52"/>
        <end position="193"/>
    </location>
</feature>
<dbReference type="InterPro" id="IPR003890">
    <property type="entry name" value="MIF4G-like_typ-3"/>
</dbReference>
<dbReference type="InterPro" id="IPR016024">
    <property type="entry name" value="ARM-type_fold"/>
</dbReference>
<gene>
    <name evidence="6" type="ORF">LSH36_437g01010</name>
</gene>
<dbReference type="PANTHER" id="PTHR23254:SF16">
    <property type="entry name" value="CBP80_20-DEPENDENT TRANSLATION INITIATION FACTOR"/>
    <property type="match status" value="1"/>
</dbReference>
<evidence type="ECO:0000313" key="7">
    <source>
        <dbReference type="Proteomes" id="UP001208570"/>
    </source>
</evidence>
<evidence type="ECO:0000256" key="2">
    <source>
        <dbReference type="ARBA" id="ARBA00022490"/>
    </source>
</evidence>
<dbReference type="GO" id="GO:0008494">
    <property type="term" value="F:translation activator activity"/>
    <property type="evidence" value="ECO:0007669"/>
    <property type="project" value="TreeGrafter"/>
</dbReference>
<evidence type="ECO:0000256" key="3">
    <source>
        <dbReference type="ARBA" id="ARBA00022845"/>
    </source>
</evidence>
<comment type="caution">
    <text evidence="6">The sequence shown here is derived from an EMBL/GenBank/DDBJ whole genome shotgun (WGS) entry which is preliminary data.</text>
</comment>
<keyword evidence="7" id="KW-1185">Reference proteome</keyword>
<dbReference type="Pfam" id="PF02854">
    <property type="entry name" value="MIF4G"/>
    <property type="match status" value="1"/>
</dbReference>
<dbReference type="GO" id="GO:0003723">
    <property type="term" value="F:RNA binding"/>
    <property type="evidence" value="ECO:0007669"/>
    <property type="project" value="InterPro"/>
</dbReference>
<dbReference type="Proteomes" id="UP001208570">
    <property type="component" value="Unassembled WGS sequence"/>
</dbReference>
<dbReference type="InterPro" id="IPR051367">
    <property type="entry name" value="mRNA_TranslReg/HistoneTransl"/>
</dbReference>
<protein>
    <recommendedName>
        <fullName evidence="5">MIF4G domain-containing protein</fullName>
    </recommendedName>
</protein>
<dbReference type="Gene3D" id="1.25.40.180">
    <property type="match status" value="1"/>
</dbReference>
<dbReference type="GO" id="GO:0005829">
    <property type="term" value="C:cytosol"/>
    <property type="evidence" value="ECO:0007669"/>
    <property type="project" value="TreeGrafter"/>
</dbReference>
<reference evidence="6" key="1">
    <citation type="journal article" date="2023" name="Mol. Biol. Evol.">
        <title>Third-Generation Sequencing Reveals the Adaptive Role of the Epigenome in Three Deep-Sea Polychaetes.</title>
        <authorList>
            <person name="Perez M."/>
            <person name="Aroh O."/>
            <person name="Sun Y."/>
            <person name="Lan Y."/>
            <person name="Juniper S.K."/>
            <person name="Young C.R."/>
            <person name="Angers B."/>
            <person name="Qian P.Y."/>
        </authorList>
    </citation>
    <scope>NUCLEOTIDE SEQUENCE</scope>
    <source>
        <strain evidence="6">P08H-3</strain>
    </source>
</reference>
<dbReference type="SUPFAM" id="SSF48371">
    <property type="entry name" value="ARM repeat"/>
    <property type="match status" value="1"/>
</dbReference>
<feature type="region of interest" description="Disordered" evidence="4">
    <location>
        <begin position="1"/>
        <end position="27"/>
    </location>
</feature>
<dbReference type="EMBL" id="JAODUP010000437">
    <property type="protein sequence ID" value="KAK2149760.1"/>
    <property type="molecule type" value="Genomic_DNA"/>
</dbReference>
<dbReference type="PANTHER" id="PTHR23254">
    <property type="entry name" value="EIF4G DOMAIN PROTEIN"/>
    <property type="match status" value="1"/>
</dbReference>
<keyword evidence="3" id="KW-0810">Translation regulation</keyword>
<keyword evidence="2" id="KW-0963">Cytoplasm</keyword>
<dbReference type="AlphaFoldDB" id="A0AAD9JC83"/>
<evidence type="ECO:0000256" key="4">
    <source>
        <dbReference type="SAM" id="MobiDB-lite"/>
    </source>
</evidence>
<evidence type="ECO:0000259" key="5">
    <source>
        <dbReference type="Pfam" id="PF02854"/>
    </source>
</evidence>
<dbReference type="GO" id="GO:0006446">
    <property type="term" value="P:regulation of translational initiation"/>
    <property type="evidence" value="ECO:0007669"/>
    <property type="project" value="TreeGrafter"/>
</dbReference>
<accession>A0AAD9JC83</accession>
<evidence type="ECO:0000256" key="1">
    <source>
        <dbReference type="ARBA" id="ARBA00004496"/>
    </source>
</evidence>
<proteinExistence type="predicted"/>
<organism evidence="6 7">
    <name type="scientific">Paralvinella palmiformis</name>
    <dbReference type="NCBI Taxonomy" id="53620"/>
    <lineage>
        <taxon>Eukaryota</taxon>
        <taxon>Metazoa</taxon>
        <taxon>Spiralia</taxon>
        <taxon>Lophotrochozoa</taxon>
        <taxon>Annelida</taxon>
        <taxon>Polychaeta</taxon>
        <taxon>Sedentaria</taxon>
        <taxon>Canalipalpata</taxon>
        <taxon>Terebellida</taxon>
        <taxon>Terebelliformia</taxon>
        <taxon>Alvinellidae</taxon>
        <taxon>Paralvinella</taxon>
    </lineage>
</organism>
<sequence>MTSKGRARGRGMTPEQPVRPGGGQSLKDPVDELNILVKDLSLSADEREMVSVREVALKACTSEEKMEKVFESLYQRCYEDWRFSLCAANISCQVIASCDAEHGKAFRNLFLKRVQSDFKNKDKLRTESHQKFLGAASFLCQIYCQLLDESGSPFTPLTESVMEILELLLDDKATDVEMHCAAEQFFVVGKTLQASVEKIRLTGLRNKVKDKIIHAVGSKEVRTELIKVIEGFASEWKHFQCERIMKK</sequence>